<dbReference type="PANTHER" id="PTHR39647">
    <property type="entry name" value="ELONGATION FACTOR 1-BETA"/>
    <property type="match status" value="1"/>
</dbReference>
<dbReference type="PANTHER" id="PTHR39647:SF1">
    <property type="entry name" value="ELONGATION FACTOR 1-BETA"/>
    <property type="match status" value="1"/>
</dbReference>
<dbReference type="InterPro" id="IPR036219">
    <property type="entry name" value="eEF-1beta-like_sf"/>
</dbReference>
<dbReference type="EMBL" id="JAGGKE010000003">
    <property type="protein sequence ID" value="MBP1901511.1"/>
    <property type="molecule type" value="Genomic_DNA"/>
</dbReference>
<dbReference type="Pfam" id="PF00736">
    <property type="entry name" value="EF1_GNE"/>
    <property type="match status" value="1"/>
</dbReference>
<dbReference type="AlphaFoldDB" id="A0A8J7RCG6"/>
<feature type="domain" description="Translation elongation factor EF1B beta/delta subunit guanine nucleotide exchange" evidence="8">
    <location>
        <begin position="3"/>
        <end position="88"/>
    </location>
</feature>
<evidence type="ECO:0000256" key="7">
    <source>
        <dbReference type="HAMAP-Rule" id="MF_00043"/>
    </source>
</evidence>
<dbReference type="GO" id="GO:0003746">
    <property type="term" value="F:translation elongation factor activity"/>
    <property type="evidence" value="ECO:0007669"/>
    <property type="project" value="UniProtKB-UniRule"/>
</dbReference>
<keyword evidence="10" id="KW-1185">Reference proteome</keyword>
<dbReference type="InterPro" id="IPR014038">
    <property type="entry name" value="EF1B_bsu/dsu_GNE"/>
</dbReference>
<reference evidence="9 10" key="1">
    <citation type="submission" date="2021-03" db="EMBL/GenBank/DDBJ databases">
        <title>Genomic Encyclopedia of Type Strains, Phase IV (KMG-IV): sequencing the most valuable type-strain genomes for metagenomic binning, comparative biology and taxonomic classification.</title>
        <authorList>
            <person name="Goeker M."/>
        </authorList>
    </citation>
    <scope>NUCLEOTIDE SEQUENCE [LARGE SCALE GENOMIC DNA]</scope>
    <source>
        <strain evidence="9 10">DSM 12287</strain>
    </source>
</reference>
<evidence type="ECO:0000256" key="6">
    <source>
        <dbReference type="ARBA" id="ARBA00032274"/>
    </source>
</evidence>
<dbReference type="NCBIfam" id="TIGR00489">
    <property type="entry name" value="aEF-1_beta"/>
    <property type="match status" value="1"/>
</dbReference>
<evidence type="ECO:0000256" key="1">
    <source>
        <dbReference type="ARBA" id="ARBA00003815"/>
    </source>
</evidence>
<keyword evidence="4 7" id="KW-0251">Elongation factor</keyword>
<evidence type="ECO:0000256" key="4">
    <source>
        <dbReference type="ARBA" id="ARBA00022768"/>
    </source>
</evidence>
<evidence type="ECO:0000256" key="3">
    <source>
        <dbReference type="ARBA" id="ARBA00017600"/>
    </source>
</evidence>
<evidence type="ECO:0000313" key="9">
    <source>
        <dbReference type="EMBL" id="MBP1901511.1"/>
    </source>
</evidence>
<dbReference type="InterPro" id="IPR014717">
    <property type="entry name" value="Transl_elong_EF1B/ribsomal_bS6"/>
</dbReference>
<sequence>MGDVAAKIKVMPNSPDVDLDDLQDRLEAVLPEGAKIRGFERDDVAFGLVALLPTVIVPDGAGGTEAVEEAFSQVEAVESVAVENVGRL</sequence>
<accession>A0A8J7RCG6</accession>
<proteinExistence type="inferred from homology"/>
<gene>
    <name evidence="7" type="primary">ef1b</name>
    <name evidence="9" type="ORF">J2744_001181</name>
</gene>
<dbReference type="HAMAP" id="MF_00043">
    <property type="entry name" value="EF1_beta"/>
    <property type="match status" value="1"/>
</dbReference>
<dbReference type="OrthoDB" id="84643at2157"/>
<comment type="function">
    <text evidence="1 7">Promotes the exchange of GDP for GTP in EF-1-alpha/GDP, thus allowing the regeneration of EF-1-alpha/GTP that could then be used to form the ternary complex EF-1-alpha/GTP/AAtRNA.</text>
</comment>
<evidence type="ECO:0000313" key="10">
    <source>
        <dbReference type="Proteomes" id="UP000770586"/>
    </source>
</evidence>
<dbReference type="NCBIfam" id="NF001670">
    <property type="entry name" value="PRK00435.1"/>
    <property type="match status" value="1"/>
</dbReference>
<comment type="caution">
    <text evidence="9">The sequence shown here is derived from an EMBL/GenBank/DDBJ whole genome shotgun (WGS) entry which is preliminary data.</text>
</comment>
<protein>
    <recommendedName>
        <fullName evidence="3 7">Elongation factor 1-beta</fullName>
        <shortName evidence="7">EF-1-beta</shortName>
    </recommendedName>
    <alternativeName>
        <fullName evidence="6 7">aEF-1beta</fullName>
    </alternativeName>
</protein>
<comment type="similarity">
    <text evidence="2 7">Belongs to the EF-1-beta/EF-1-delta family.</text>
</comment>
<dbReference type="SUPFAM" id="SSF54984">
    <property type="entry name" value="eEF-1beta-like"/>
    <property type="match status" value="1"/>
</dbReference>
<dbReference type="Proteomes" id="UP000770586">
    <property type="component" value="Unassembled WGS sequence"/>
</dbReference>
<dbReference type="SMART" id="SM00888">
    <property type="entry name" value="EF1_GNE"/>
    <property type="match status" value="1"/>
</dbReference>
<dbReference type="InterPro" id="IPR004542">
    <property type="entry name" value="Transl_elong_EF1B_B_arc"/>
</dbReference>
<keyword evidence="5 7" id="KW-0648">Protein biosynthesis</keyword>
<evidence type="ECO:0000256" key="2">
    <source>
        <dbReference type="ARBA" id="ARBA00007411"/>
    </source>
</evidence>
<dbReference type="PIRSF" id="PIRSF006521">
    <property type="entry name" value="Transl_elong_EF1B_B_arc"/>
    <property type="match status" value="1"/>
</dbReference>
<name>A0A8J7RCG6_9EURY</name>
<dbReference type="CDD" id="cd00292">
    <property type="entry name" value="EF1B"/>
    <property type="match status" value="1"/>
</dbReference>
<evidence type="ECO:0000259" key="8">
    <source>
        <dbReference type="SMART" id="SM00888"/>
    </source>
</evidence>
<evidence type="ECO:0000256" key="5">
    <source>
        <dbReference type="ARBA" id="ARBA00022917"/>
    </source>
</evidence>
<dbReference type="Gene3D" id="3.30.70.60">
    <property type="match status" value="1"/>
</dbReference>
<dbReference type="RefSeq" id="WP_209545629.1">
    <property type="nucleotide sequence ID" value="NZ_BAAADX010000006.1"/>
</dbReference>
<organism evidence="9 10">
    <name type="scientific">Halorubrum trapanicum</name>
    <dbReference type="NCBI Taxonomy" id="29284"/>
    <lineage>
        <taxon>Archaea</taxon>
        <taxon>Methanobacteriati</taxon>
        <taxon>Methanobacteriota</taxon>
        <taxon>Stenosarchaea group</taxon>
        <taxon>Halobacteria</taxon>
        <taxon>Halobacteriales</taxon>
        <taxon>Haloferacaceae</taxon>
        <taxon>Halorubrum</taxon>
    </lineage>
</organism>